<dbReference type="SUPFAM" id="SSF88659">
    <property type="entry name" value="Sigma3 and sigma4 domains of RNA polymerase sigma factors"/>
    <property type="match status" value="1"/>
</dbReference>
<dbReference type="InterPro" id="IPR036388">
    <property type="entry name" value="WH-like_DNA-bd_sf"/>
</dbReference>
<evidence type="ECO:0000313" key="8">
    <source>
        <dbReference type="Proteomes" id="UP000198615"/>
    </source>
</evidence>
<dbReference type="Gene3D" id="1.10.10.10">
    <property type="entry name" value="Winged helix-like DNA-binding domain superfamily/Winged helix DNA-binding domain"/>
    <property type="match status" value="1"/>
</dbReference>
<feature type="domain" description="RNA polymerase sigma-70 region 2" evidence="5">
    <location>
        <begin position="10"/>
        <end position="76"/>
    </location>
</feature>
<keyword evidence="3" id="KW-0731">Sigma factor</keyword>
<dbReference type="Proteomes" id="UP000198615">
    <property type="component" value="Unassembled WGS sequence"/>
</dbReference>
<evidence type="ECO:0000256" key="4">
    <source>
        <dbReference type="ARBA" id="ARBA00023163"/>
    </source>
</evidence>
<evidence type="ECO:0000259" key="5">
    <source>
        <dbReference type="Pfam" id="PF04542"/>
    </source>
</evidence>
<dbReference type="CDD" id="cd06171">
    <property type="entry name" value="Sigma70_r4"/>
    <property type="match status" value="1"/>
</dbReference>
<dbReference type="GO" id="GO:0003677">
    <property type="term" value="F:DNA binding"/>
    <property type="evidence" value="ECO:0007669"/>
    <property type="project" value="InterPro"/>
</dbReference>
<proteinExistence type="inferred from homology"/>
<accession>A0A8G2BKY7</accession>
<protein>
    <submittedName>
        <fullName evidence="7">RNA polymerase sigma-70 factor, ECF subfamily</fullName>
    </submittedName>
</protein>
<dbReference type="Pfam" id="PF04542">
    <property type="entry name" value="Sigma70_r2"/>
    <property type="match status" value="1"/>
</dbReference>
<evidence type="ECO:0000256" key="2">
    <source>
        <dbReference type="ARBA" id="ARBA00023015"/>
    </source>
</evidence>
<gene>
    <name evidence="7" type="ORF">SAMN05660686_03740</name>
</gene>
<dbReference type="PANTHER" id="PTHR43133">
    <property type="entry name" value="RNA POLYMERASE ECF-TYPE SIGMA FACTO"/>
    <property type="match status" value="1"/>
</dbReference>
<dbReference type="SUPFAM" id="SSF88946">
    <property type="entry name" value="Sigma2 domain of RNA polymerase sigma factors"/>
    <property type="match status" value="1"/>
</dbReference>
<keyword evidence="8" id="KW-1185">Reference proteome</keyword>
<evidence type="ECO:0000256" key="1">
    <source>
        <dbReference type="ARBA" id="ARBA00010641"/>
    </source>
</evidence>
<comment type="caution">
    <text evidence="7">The sequence shown here is derived from an EMBL/GenBank/DDBJ whole genome shotgun (WGS) entry which is preliminary data.</text>
</comment>
<evidence type="ECO:0000259" key="6">
    <source>
        <dbReference type="Pfam" id="PF08281"/>
    </source>
</evidence>
<dbReference type="InterPro" id="IPR039425">
    <property type="entry name" value="RNA_pol_sigma-70-like"/>
</dbReference>
<dbReference type="RefSeq" id="WP_051245049.1">
    <property type="nucleotide sequence ID" value="NZ_FNBW01000012.1"/>
</dbReference>
<dbReference type="InterPro" id="IPR013249">
    <property type="entry name" value="RNA_pol_sigma70_r4_t2"/>
</dbReference>
<dbReference type="InterPro" id="IPR013325">
    <property type="entry name" value="RNA_pol_sigma_r2"/>
</dbReference>
<dbReference type="GO" id="GO:0016987">
    <property type="term" value="F:sigma factor activity"/>
    <property type="evidence" value="ECO:0007669"/>
    <property type="project" value="UniProtKB-KW"/>
</dbReference>
<dbReference type="InterPro" id="IPR013324">
    <property type="entry name" value="RNA_pol_sigma_r3/r4-like"/>
</dbReference>
<dbReference type="PANTHER" id="PTHR43133:SF63">
    <property type="entry name" value="RNA POLYMERASE SIGMA FACTOR FECI-RELATED"/>
    <property type="match status" value="1"/>
</dbReference>
<dbReference type="AlphaFoldDB" id="A0A8G2BKY7"/>
<dbReference type="Pfam" id="PF08281">
    <property type="entry name" value="Sigma70_r4_2"/>
    <property type="match status" value="1"/>
</dbReference>
<dbReference type="Gene3D" id="1.10.1740.10">
    <property type="match status" value="1"/>
</dbReference>
<dbReference type="EMBL" id="FNBW01000012">
    <property type="protein sequence ID" value="SDG22377.1"/>
    <property type="molecule type" value="Genomic_DNA"/>
</dbReference>
<dbReference type="OrthoDB" id="9794372at2"/>
<keyword evidence="4" id="KW-0804">Transcription</keyword>
<feature type="domain" description="RNA polymerase sigma factor 70 region 4 type 2" evidence="6">
    <location>
        <begin position="112"/>
        <end position="164"/>
    </location>
</feature>
<organism evidence="7 8">
    <name type="scientific">Thalassobaculum litoreum DSM 18839</name>
    <dbReference type="NCBI Taxonomy" id="1123362"/>
    <lineage>
        <taxon>Bacteria</taxon>
        <taxon>Pseudomonadati</taxon>
        <taxon>Pseudomonadota</taxon>
        <taxon>Alphaproteobacteria</taxon>
        <taxon>Rhodospirillales</taxon>
        <taxon>Thalassobaculaceae</taxon>
        <taxon>Thalassobaculum</taxon>
    </lineage>
</organism>
<comment type="similarity">
    <text evidence="1">Belongs to the sigma-70 factor family. ECF subfamily.</text>
</comment>
<dbReference type="InterPro" id="IPR014284">
    <property type="entry name" value="RNA_pol_sigma-70_dom"/>
</dbReference>
<evidence type="ECO:0000256" key="3">
    <source>
        <dbReference type="ARBA" id="ARBA00023082"/>
    </source>
</evidence>
<evidence type="ECO:0000313" key="7">
    <source>
        <dbReference type="EMBL" id="SDG22377.1"/>
    </source>
</evidence>
<reference evidence="7 8" key="1">
    <citation type="submission" date="2016-10" db="EMBL/GenBank/DDBJ databases">
        <authorList>
            <person name="Varghese N."/>
            <person name="Submissions S."/>
        </authorList>
    </citation>
    <scope>NUCLEOTIDE SEQUENCE [LARGE SCALE GENOMIC DNA]</scope>
    <source>
        <strain evidence="7 8">DSM 18839</strain>
    </source>
</reference>
<sequence>MIRTTGFAALYADHRGELVGYAGRILGDVGRAEEVVQEAFIRFAASADTTVIDEPLAYLYRTVRNLCLDTKRGAERDRRRDLLLADALGDLDGLRDAGPTPEAAALSRQELRRLQEAMAELPERMRRALELHRFNELTVKQVARDLGVSVGTAHGLIAQALEHCRARLDRR</sequence>
<dbReference type="GO" id="GO:0006352">
    <property type="term" value="P:DNA-templated transcription initiation"/>
    <property type="evidence" value="ECO:0007669"/>
    <property type="project" value="InterPro"/>
</dbReference>
<dbReference type="NCBIfam" id="TIGR02937">
    <property type="entry name" value="sigma70-ECF"/>
    <property type="match status" value="1"/>
</dbReference>
<keyword evidence="2" id="KW-0805">Transcription regulation</keyword>
<name>A0A8G2BKY7_9PROT</name>
<dbReference type="InterPro" id="IPR007627">
    <property type="entry name" value="RNA_pol_sigma70_r2"/>
</dbReference>